<evidence type="ECO:0000313" key="3">
    <source>
        <dbReference type="Proteomes" id="UP000027931"/>
    </source>
</evidence>
<dbReference type="Pfam" id="PF13529">
    <property type="entry name" value="Peptidase_C39_2"/>
    <property type="match status" value="1"/>
</dbReference>
<dbReference type="PANTHER" id="PTHR37806">
    <property type="entry name" value="LMO0724 PROTEIN"/>
    <property type="match status" value="1"/>
</dbReference>
<dbReference type="OrthoDB" id="1164310at2"/>
<feature type="domain" description="Peptidase C39-like" evidence="1">
    <location>
        <begin position="7"/>
        <end position="170"/>
    </location>
</feature>
<dbReference type="RefSeq" id="WP_038085343.1">
    <property type="nucleotide sequence ID" value="NZ_JMIR01000005.1"/>
</dbReference>
<dbReference type="STRING" id="1157490.EL26_05610"/>
<name>A0A074MEM3_9BACL</name>
<sequence length="197" mass="22075">MSKIVENVPVIGQYPVLPTGCEATALTMVLCWAGVDVEKETVADALVKEPNPFEQDGKLLGGNPYRAFIGDPYDKESYGTFHGPIAETMERFLPGRALDVTGLSFEELLAEIDRGRPVVVWATIELKEPRKTTLWEDIDGSGTMIQWQSPEHCMTLVGYTDEAVVINDPHTGNQEHYPRDLFRLRWEQLGRQAVTVK</sequence>
<accession>A0A074MEM3</accession>
<evidence type="ECO:0000259" key="1">
    <source>
        <dbReference type="Pfam" id="PF13529"/>
    </source>
</evidence>
<gene>
    <name evidence="2" type="ORF">EL26_05610</name>
</gene>
<comment type="caution">
    <text evidence="2">The sequence shown here is derived from an EMBL/GenBank/DDBJ whole genome shotgun (WGS) entry which is preliminary data.</text>
</comment>
<dbReference type="PANTHER" id="PTHR37806:SF1">
    <property type="entry name" value="PEPTIDASE C39-LIKE DOMAIN-CONTAINING PROTEIN"/>
    <property type="match status" value="1"/>
</dbReference>
<evidence type="ECO:0000313" key="2">
    <source>
        <dbReference type="EMBL" id="KEO84242.1"/>
    </source>
</evidence>
<protein>
    <recommendedName>
        <fullName evidence="1">Peptidase C39-like domain-containing protein</fullName>
    </recommendedName>
</protein>
<organism evidence="2 3">
    <name type="scientific">Tumebacillus flagellatus</name>
    <dbReference type="NCBI Taxonomy" id="1157490"/>
    <lineage>
        <taxon>Bacteria</taxon>
        <taxon>Bacillati</taxon>
        <taxon>Bacillota</taxon>
        <taxon>Bacilli</taxon>
        <taxon>Bacillales</taxon>
        <taxon>Alicyclobacillaceae</taxon>
        <taxon>Tumebacillus</taxon>
    </lineage>
</organism>
<dbReference type="EMBL" id="JMIR01000005">
    <property type="protein sequence ID" value="KEO84242.1"/>
    <property type="molecule type" value="Genomic_DNA"/>
</dbReference>
<dbReference type="AlphaFoldDB" id="A0A074MEM3"/>
<dbReference type="eggNOG" id="COG4990">
    <property type="taxonomic scope" value="Bacteria"/>
</dbReference>
<keyword evidence="3" id="KW-1185">Reference proteome</keyword>
<reference evidence="2 3" key="1">
    <citation type="journal article" date="2013" name="Int. J. Syst. Evol. Microbiol.">
        <title>Tumebacillus flagellatus sp. nov., an alpha-amylase/pullulanase-producing bacterium isolated from cassava wastewater.</title>
        <authorList>
            <person name="Wang Q."/>
            <person name="Xie N."/>
            <person name="Qin Y."/>
            <person name="Shen N."/>
            <person name="Zhu J."/>
            <person name="Mi H."/>
            <person name="Huang R."/>
        </authorList>
    </citation>
    <scope>NUCLEOTIDE SEQUENCE [LARGE SCALE GENOMIC DNA]</scope>
    <source>
        <strain evidence="2 3">GST4</strain>
    </source>
</reference>
<dbReference type="InterPro" id="IPR039564">
    <property type="entry name" value="Peptidase_C39-like"/>
</dbReference>
<dbReference type="Proteomes" id="UP000027931">
    <property type="component" value="Unassembled WGS sequence"/>
</dbReference>
<proteinExistence type="predicted"/>
<dbReference type="Gene3D" id="3.90.70.10">
    <property type="entry name" value="Cysteine proteinases"/>
    <property type="match status" value="1"/>
</dbReference>